<organism evidence="1 2">
    <name type="scientific">Roridomyces roridus</name>
    <dbReference type="NCBI Taxonomy" id="1738132"/>
    <lineage>
        <taxon>Eukaryota</taxon>
        <taxon>Fungi</taxon>
        <taxon>Dikarya</taxon>
        <taxon>Basidiomycota</taxon>
        <taxon>Agaricomycotina</taxon>
        <taxon>Agaricomycetes</taxon>
        <taxon>Agaricomycetidae</taxon>
        <taxon>Agaricales</taxon>
        <taxon>Marasmiineae</taxon>
        <taxon>Mycenaceae</taxon>
        <taxon>Roridomyces</taxon>
    </lineage>
</organism>
<reference evidence="1" key="1">
    <citation type="submission" date="2023-03" db="EMBL/GenBank/DDBJ databases">
        <title>Massive genome expansion in bonnet fungi (Mycena s.s.) driven by repeated elements and novel gene families across ecological guilds.</title>
        <authorList>
            <consortium name="Lawrence Berkeley National Laboratory"/>
            <person name="Harder C.B."/>
            <person name="Miyauchi S."/>
            <person name="Viragh M."/>
            <person name="Kuo A."/>
            <person name="Thoen E."/>
            <person name="Andreopoulos B."/>
            <person name="Lu D."/>
            <person name="Skrede I."/>
            <person name="Drula E."/>
            <person name="Henrissat B."/>
            <person name="Morin E."/>
            <person name="Kohler A."/>
            <person name="Barry K."/>
            <person name="LaButti K."/>
            <person name="Morin E."/>
            <person name="Salamov A."/>
            <person name="Lipzen A."/>
            <person name="Mereny Z."/>
            <person name="Hegedus B."/>
            <person name="Baldrian P."/>
            <person name="Stursova M."/>
            <person name="Weitz H."/>
            <person name="Taylor A."/>
            <person name="Grigoriev I.V."/>
            <person name="Nagy L.G."/>
            <person name="Martin F."/>
            <person name="Kauserud H."/>
        </authorList>
    </citation>
    <scope>NUCLEOTIDE SEQUENCE</scope>
    <source>
        <strain evidence="1">9284</strain>
    </source>
</reference>
<dbReference type="AlphaFoldDB" id="A0AAD7B7L4"/>
<sequence>MRFVIAFFESYWGQWEDGARGSPTFWTRAEEFIARKKRGEVDESRYWMDDDSYKESRSVTEAQV</sequence>
<dbReference type="Proteomes" id="UP001221142">
    <property type="component" value="Unassembled WGS sequence"/>
</dbReference>
<name>A0AAD7B7L4_9AGAR</name>
<comment type="caution">
    <text evidence="1">The sequence shown here is derived from an EMBL/GenBank/DDBJ whole genome shotgun (WGS) entry which is preliminary data.</text>
</comment>
<gene>
    <name evidence="1" type="ORF">FB45DRAFT_1036639</name>
</gene>
<proteinExistence type="predicted"/>
<keyword evidence="2" id="KW-1185">Reference proteome</keyword>
<dbReference type="EMBL" id="JARKIF010000029">
    <property type="protein sequence ID" value="KAJ7613113.1"/>
    <property type="molecule type" value="Genomic_DNA"/>
</dbReference>
<evidence type="ECO:0000313" key="2">
    <source>
        <dbReference type="Proteomes" id="UP001221142"/>
    </source>
</evidence>
<protein>
    <submittedName>
        <fullName evidence="1">Uncharacterized protein</fullName>
    </submittedName>
</protein>
<accession>A0AAD7B7L4</accession>
<evidence type="ECO:0000313" key="1">
    <source>
        <dbReference type="EMBL" id="KAJ7613113.1"/>
    </source>
</evidence>